<gene>
    <name evidence="1" type="ORF">D5086_021775</name>
</gene>
<dbReference type="Proteomes" id="UP000309997">
    <property type="component" value="Unassembled WGS sequence"/>
</dbReference>
<organism evidence="1 2">
    <name type="scientific">Populus alba</name>
    <name type="common">White poplar</name>
    <dbReference type="NCBI Taxonomy" id="43335"/>
    <lineage>
        <taxon>Eukaryota</taxon>
        <taxon>Viridiplantae</taxon>
        <taxon>Streptophyta</taxon>
        <taxon>Embryophyta</taxon>
        <taxon>Tracheophyta</taxon>
        <taxon>Spermatophyta</taxon>
        <taxon>Magnoliopsida</taxon>
        <taxon>eudicotyledons</taxon>
        <taxon>Gunneridae</taxon>
        <taxon>Pentapetalae</taxon>
        <taxon>rosids</taxon>
        <taxon>fabids</taxon>
        <taxon>Malpighiales</taxon>
        <taxon>Salicaceae</taxon>
        <taxon>Saliceae</taxon>
        <taxon>Populus</taxon>
    </lineage>
</organism>
<evidence type="ECO:0000313" key="2">
    <source>
        <dbReference type="Proteomes" id="UP000309997"/>
    </source>
</evidence>
<dbReference type="EMBL" id="RCHU02000011">
    <property type="protein sequence ID" value="KAL3576492.1"/>
    <property type="molecule type" value="Genomic_DNA"/>
</dbReference>
<protein>
    <submittedName>
        <fullName evidence="1">Uncharacterized protein</fullName>
    </submittedName>
</protein>
<keyword evidence="2" id="KW-1185">Reference proteome</keyword>
<proteinExistence type="predicted"/>
<accession>A0ACC4BD49</accession>
<comment type="caution">
    <text evidence="1">The sequence shown here is derived from an EMBL/GenBank/DDBJ whole genome shotgun (WGS) entry which is preliminary data.</text>
</comment>
<evidence type="ECO:0000313" key="1">
    <source>
        <dbReference type="EMBL" id="KAL3576492.1"/>
    </source>
</evidence>
<name>A0ACC4BD49_POPAL</name>
<sequence>MIFDTFNPEPHEGGLTLRHAELHLLGSLTNVSLASTSDLLQTKHHPIRASVSPFASPATLLSLLVSMTCDLRLAWH</sequence>
<reference evidence="1 2" key="1">
    <citation type="journal article" date="2024" name="Plant Biotechnol. J.">
        <title>Genome and CRISPR/Cas9 system of a widespread forest tree (Populus alba) in the world.</title>
        <authorList>
            <person name="Liu Y.J."/>
            <person name="Jiang P.F."/>
            <person name="Han X.M."/>
            <person name="Li X.Y."/>
            <person name="Wang H.M."/>
            <person name="Wang Y.J."/>
            <person name="Wang X.X."/>
            <person name="Zeng Q.Y."/>
        </authorList>
    </citation>
    <scope>NUCLEOTIDE SEQUENCE [LARGE SCALE GENOMIC DNA]</scope>
    <source>
        <strain evidence="2">cv. PAL-ZL1</strain>
    </source>
</reference>